<name>A0A2A2H117_METBR</name>
<dbReference type="InterPro" id="IPR024694">
    <property type="entry name" value="PurE_prokaryotes"/>
</dbReference>
<feature type="binding site" evidence="3">
    <location>
        <position position="41"/>
    </location>
    <ligand>
        <name>substrate</name>
    </ligand>
</feature>
<protein>
    <recommendedName>
        <fullName evidence="3">N5-carboxyaminoimidazole ribonucleotide mutase</fullName>
        <shortName evidence="3">N5-CAIR mutase</shortName>
        <ecNumber evidence="3">5.4.99.18</ecNumber>
    </recommendedName>
    <alternativeName>
        <fullName evidence="3">5-(carboxyamino)imidazole ribonucleotide mutase</fullName>
    </alternativeName>
</protein>
<dbReference type="Pfam" id="PF00731">
    <property type="entry name" value="AIRC"/>
    <property type="match status" value="2"/>
</dbReference>
<dbReference type="InterPro" id="IPR033747">
    <property type="entry name" value="PurE_ClassI"/>
</dbReference>
<dbReference type="SMART" id="SM01001">
    <property type="entry name" value="AIRC"/>
    <property type="match status" value="2"/>
</dbReference>
<evidence type="ECO:0000256" key="1">
    <source>
        <dbReference type="ARBA" id="ARBA00022755"/>
    </source>
</evidence>
<evidence type="ECO:0000256" key="3">
    <source>
        <dbReference type="HAMAP-Rule" id="MF_01929"/>
    </source>
</evidence>
<evidence type="ECO:0000313" key="5">
    <source>
        <dbReference type="EMBL" id="PAV03101.1"/>
    </source>
</evidence>
<evidence type="ECO:0000259" key="4">
    <source>
        <dbReference type="SMART" id="SM01001"/>
    </source>
</evidence>
<accession>A0A2A2H117</accession>
<keyword evidence="2 3" id="KW-0413">Isomerase</keyword>
<dbReference type="InterPro" id="IPR000031">
    <property type="entry name" value="PurE_dom"/>
</dbReference>
<evidence type="ECO:0000313" key="6">
    <source>
        <dbReference type="Proteomes" id="UP000217784"/>
    </source>
</evidence>
<dbReference type="NCBIfam" id="TIGR01162">
    <property type="entry name" value="purE"/>
    <property type="match status" value="1"/>
</dbReference>
<organism evidence="5 6">
    <name type="scientific">Methanobacterium bryantii</name>
    <dbReference type="NCBI Taxonomy" id="2161"/>
    <lineage>
        <taxon>Archaea</taxon>
        <taxon>Methanobacteriati</taxon>
        <taxon>Methanobacteriota</taxon>
        <taxon>Methanomada group</taxon>
        <taxon>Methanobacteria</taxon>
        <taxon>Methanobacteriales</taxon>
        <taxon>Methanobacteriaceae</taxon>
        <taxon>Methanobacterium</taxon>
    </lineage>
</organism>
<dbReference type="GO" id="GO:0034023">
    <property type="term" value="F:5-(carboxyamino)imidazole ribonucleotide mutase activity"/>
    <property type="evidence" value="ECO:0007669"/>
    <property type="project" value="UniProtKB-UniRule"/>
</dbReference>
<dbReference type="OrthoDB" id="9473at2157"/>
<sequence>MKPRVMILLGSSSDFSIAKKAIDILETLCIPYDIKVASAHRTHEKVKKIVTESTKNGIEVFMGIAGLSAHLPGIMAANTHKPVVGVPVDVKVAGLDSLYASVQMPFGAPVATVGIDRGDNGALLAAQIIGIHDEEVRKRVSSMRSSFFEKVNKDESKLLEKVNGNYYSPSSFDAQEFKKDDSAGEQELDSYDDLDVAVIAGSHSDIKFARKTTNFLDKMDVSYDFSVISPVRHSKKFEDQLKKVRNAKLFIALTGLSAHVTGAIVAYTEKPVIGVPCSIRLGGMDALLSMVNMPPGVPVATVGIDNGGNAAILAAEMLGITNKSVETDIIRFKGNIE</sequence>
<dbReference type="SUPFAM" id="SSF52255">
    <property type="entry name" value="N5-CAIR mutase (phosphoribosylaminoimidazole carboxylase, PurE)"/>
    <property type="match status" value="2"/>
</dbReference>
<feature type="domain" description="PurE" evidence="4">
    <location>
        <begin position="194"/>
        <end position="336"/>
    </location>
</feature>
<comment type="catalytic activity">
    <reaction evidence="3">
        <text>5-carboxyamino-1-(5-phospho-D-ribosyl)imidazole + H(+) = 5-amino-1-(5-phospho-D-ribosyl)imidazole-4-carboxylate</text>
        <dbReference type="Rhea" id="RHEA:13193"/>
        <dbReference type="ChEBI" id="CHEBI:15378"/>
        <dbReference type="ChEBI" id="CHEBI:58730"/>
        <dbReference type="ChEBI" id="CHEBI:77657"/>
        <dbReference type="EC" id="5.4.99.18"/>
    </reaction>
</comment>
<dbReference type="EMBL" id="LMVM01000040">
    <property type="protein sequence ID" value="PAV03101.1"/>
    <property type="molecule type" value="Genomic_DNA"/>
</dbReference>
<comment type="caution">
    <text evidence="5">The sequence shown here is derived from an EMBL/GenBank/DDBJ whole genome shotgun (WGS) entry which is preliminary data.</text>
</comment>
<feature type="domain" description="PurE" evidence="4">
    <location>
        <begin position="3"/>
        <end position="151"/>
    </location>
</feature>
<comment type="pathway">
    <text evidence="3">Purine metabolism; IMP biosynthesis via de novo pathway; 5-amino-1-(5-phospho-D-ribosyl)imidazole-4-carboxylate from 5-amino-1-(5-phospho-D-ribosyl)imidazole (N5-CAIR route): step 2/2.</text>
</comment>
<dbReference type="HAMAP" id="MF_01929">
    <property type="entry name" value="PurE_classI"/>
    <property type="match status" value="1"/>
</dbReference>
<keyword evidence="1 3" id="KW-0658">Purine biosynthesis</keyword>
<dbReference type="AlphaFoldDB" id="A0A2A2H117"/>
<dbReference type="UniPathway" id="UPA00074">
    <property type="reaction ID" value="UER00943"/>
</dbReference>
<comment type="similarity">
    <text evidence="3">Belongs to the AIR carboxylase family. Class I subfamily.</text>
</comment>
<dbReference type="GO" id="GO:0006189">
    <property type="term" value="P:'de novo' IMP biosynthetic process"/>
    <property type="evidence" value="ECO:0007669"/>
    <property type="project" value="UniProtKB-UniRule"/>
</dbReference>
<dbReference type="Gene3D" id="3.40.50.1970">
    <property type="match status" value="2"/>
</dbReference>
<evidence type="ECO:0000256" key="2">
    <source>
        <dbReference type="ARBA" id="ARBA00023235"/>
    </source>
</evidence>
<dbReference type="EC" id="5.4.99.18" evidence="3"/>
<dbReference type="PANTHER" id="PTHR23046">
    <property type="entry name" value="PHOSPHORIBOSYLAMINOIMIDAZOLE CARBOXYLASE CATALYTIC SUBUNIT"/>
    <property type="match status" value="1"/>
</dbReference>
<dbReference type="RefSeq" id="WP_069583801.1">
    <property type="nucleotide sequence ID" value="NZ_LMVM01000040.1"/>
</dbReference>
<reference evidence="5 6" key="1">
    <citation type="journal article" date="2017" name="BMC Genomics">
        <title>Genomic analysis of methanogenic archaea reveals a shift towards energy conservation.</title>
        <authorList>
            <person name="Gilmore S.P."/>
            <person name="Henske J.K."/>
            <person name="Sexton J.A."/>
            <person name="Solomon K.V."/>
            <person name="Seppala S."/>
            <person name="Yoo J.I."/>
            <person name="Huyett L.M."/>
            <person name="Pressman A."/>
            <person name="Cogan J.Z."/>
            <person name="Kivenson V."/>
            <person name="Peng X."/>
            <person name="Tan Y."/>
            <person name="Valentine D.L."/>
            <person name="O'Malley M.A."/>
        </authorList>
    </citation>
    <scope>NUCLEOTIDE SEQUENCE [LARGE SCALE GENOMIC DNA]</scope>
    <source>
        <strain evidence="5 6">M.o.H.</strain>
    </source>
</reference>
<dbReference type="PANTHER" id="PTHR23046:SF2">
    <property type="entry name" value="PHOSPHORIBOSYLAMINOIMIDAZOLE CARBOXYLASE"/>
    <property type="match status" value="1"/>
</dbReference>
<gene>
    <name evidence="3" type="primary">purE</name>
    <name evidence="5" type="ORF">ASJ80_07475</name>
</gene>
<feature type="binding site" evidence="3">
    <location>
        <position position="14"/>
    </location>
    <ligand>
        <name>substrate</name>
    </ligand>
</feature>
<comment type="function">
    <text evidence="3">Catalyzes the conversion of N5-carboxyaminoimidazole ribonucleotide (N5-CAIR) to 4-carboxy-5-aminoimidazole ribonucleotide (CAIR).</text>
</comment>
<feature type="binding site" evidence="3">
    <location>
        <position position="11"/>
    </location>
    <ligand>
        <name>substrate</name>
    </ligand>
</feature>
<keyword evidence="6" id="KW-1185">Reference proteome</keyword>
<dbReference type="Proteomes" id="UP000217784">
    <property type="component" value="Unassembled WGS sequence"/>
</dbReference>
<proteinExistence type="inferred from homology"/>